<dbReference type="Proteomes" id="UP000186817">
    <property type="component" value="Unassembled WGS sequence"/>
</dbReference>
<protein>
    <submittedName>
        <fullName evidence="2">Uncharacterized protein</fullName>
    </submittedName>
</protein>
<evidence type="ECO:0000256" key="1">
    <source>
        <dbReference type="SAM" id="MobiDB-lite"/>
    </source>
</evidence>
<evidence type="ECO:0000313" key="2">
    <source>
        <dbReference type="EMBL" id="OLP74724.1"/>
    </source>
</evidence>
<gene>
    <name evidence="2" type="ORF">AK812_SmicGene45657</name>
</gene>
<feature type="compositionally biased region" description="Low complexity" evidence="1">
    <location>
        <begin position="149"/>
        <end position="158"/>
    </location>
</feature>
<dbReference type="EMBL" id="LSRX01003298">
    <property type="protein sequence ID" value="OLP74724.1"/>
    <property type="molecule type" value="Genomic_DNA"/>
</dbReference>
<keyword evidence="3" id="KW-1185">Reference proteome</keyword>
<reference evidence="2 3" key="1">
    <citation type="submission" date="2016-02" db="EMBL/GenBank/DDBJ databases">
        <title>Genome analysis of coral dinoflagellate symbionts highlights evolutionary adaptations to a symbiotic lifestyle.</title>
        <authorList>
            <person name="Aranda M."/>
            <person name="Li Y."/>
            <person name="Liew Y.J."/>
            <person name="Baumgarten S."/>
            <person name="Simakov O."/>
            <person name="Wilson M."/>
            <person name="Piel J."/>
            <person name="Ashoor H."/>
            <person name="Bougouffa S."/>
            <person name="Bajic V.B."/>
            <person name="Ryu T."/>
            <person name="Ravasi T."/>
            <person name="Bayer T."/>
            <person name="Micklem G."/>
            <person name="Kim H."/>
            <person name="Bhak J."/>
            <person name="Lajeunesse T.C."/>
            <person name="Voolstra C.R."/>
        </authorList>
    </citation>
    <scope>NUCLEOTIDE SEQUENCE [LARGE SCALE GENOMIC DNA]</scope>
    <source>
        <strain evidence="2 3">CCMP2467</strain>
    </source>
</reference>
<feature type="compositionally biased region" description="Basic and acidic residues" evidence="1">
    <location>
        <begin position="179"/>
        <end position="188"/>
    </location>
</feature>
<accession>A0A1Q9BVQ9</accession>
<name>A0A1Q9BVQ9_SYMMI</name>
<proteinExistence type="predicted"/>
<dbReference type="OrthoDB" id="10303075at2759"/>
<feature type="compositionally biased region" description="Basic residues" evidence="1">
    <location>
        <begin position="74"/>
        <end position="85"/>
    </location>
</feature>
<comment type="caution">
    <text evidence="2">The sequence shown here is derived from an EMBL/GenBank/DDBJ whole genome shotgun (WGS) entry which is preliminary data.</text>
</comment>
<sequence length="258" mass="28242">MDLTIYVQSGGMSAAFALSLDVLPHQLTAIAHVTSILQMCSMYAESRPSQQEAHQQLKSYMDKVNFIQTQLVNKQKRRTSAKRGVKPMPVILDSKGDYEQSGNGNLSDEESTVRPIAQQRQKARTAPAAESDPPDEDSRPDRGIPDPSPRGSSINSSSLEDIPSDLMFGSGRQATDDVNWDKKADDDNKAETVDVAENVNPSPPKSAAHLLSTSFRWRVPAAPVSWMWSKKSARIVPDEKTTHSLDQAAALVPCALLE</sequence>
<dbReference type="AlphaFoldDB" id="A0A1Q9BVQ9"/>
<evidence type="ECO:0000313" key="3">
    <source>
        <dbReference type="Proteomes" id="UP000186817"/>
    </source>
</evidence>
<feature type="region of interest" description="Disordered" evidence="1">
    <location>
        <begin position="73"/>
        <end position="188"/>
    </location>
</feature>
<organism evidence="2 3">
    <name type="scientific">Symbiodinium microadriaticum</name>
    <name type="common">Dinoflagellate</name>
    <name type="synonym">Zooxanthella microadriatica</name>
    <dbReference type="NCBI Taxonomy" id="2951"/>
    <lineage>
        <taxon>Eukaryota</taxon>
        <taxon>Sar</taxon>
        <taxon>Alveolata</taxon>
        <taxon>Dinophyceae</taxon>
        <taxon>Suessiales</taxon>
        <taxon>Symbiodiniaceae</taxon>
        <taxon>Symbiodinium</taxon>
    </lineage>
</organism>